<comment type="subcellular location">
    <subcellularLocation>
        <location evidence="7">Cytoplasm</location>
    </subcellularLocation>
</comment>
<dbReference type="Gene3D" id="3.40.50.720">
    <property type="entry name" value="NAD(P)-binding Rossmann-like Domain"/>
    <property type="match status" value="1"/>
</dbReference>
<dbReference type="InterPro" id="IPR036388">
    <property type="entry name" value="WH-like_DNA-bd_sf"/>
</dbReference>
<dbReference type="AlphaFoldDB" id="A0A401LBR7"/>
<dbReference type="GO" id="GO:0003700">
    <property type="term" value="F:DNA-binding transcription factor activity"/>
    <property type="evidence" value="ECO:0007669"/>
    <property type="project" value="UniProtKB-UniRule"/>
</dbReference>
<comment type="subunit">
    <text evidence="7">Homodimer.</text>
</comment>
<feature type="domain" description="CoA-binding" evidence="8">
    <location>
        <begin position="80"/>
        <end position="181"/>
    </location>
</feature>
<keyword evidence="6 7" id="KW-0804">Transcription</keyword>
<name>A0A401LBR7_9FIRM</name>
<dbReference type="GO" id="GO:0003677">
    <property type="term" value="F:DNA binding"/>
    <property type="evidence" value="ECO:0007669"/>
    <property type="project" value="UniProtKB-UniRule"/>
</dbReference>
<dbReference type="EMBL" id="BHVZ01000001">
    <property type="protein sequence ID" value="GCB28996.1"/>
    <property type="molecule type" value="Genomic_DNA"/>
</dbReference>
<dbReference type="SUPFAM" id="SSF51735">
    <property type="entry name" value="NAD(P)-binding Rossmann-fold domains"/>
    <property type="match status" value="1"/>
</dbReference>
<evidence type="ECO:0000256" key="3">
    <source>
        <dbReference type="ARBA" id="ARBA00023015"/>
    </source>
</evidence>
<dbReference type="GO" id="GO:0045892">
    <property type="term" value="P:negative regulation of DNA-templated transcription"/>
    <property type="evidence" value="ECO:0007669"/>
    <property type="project" value="InterPro"/>
</dbReference>
<dbReference type="GO" id="GO:0051775">
    <property type="term" value="P:response to redox state"/>
    <property type="evidence" value="ECO:0007669"/>
    <property type="project" value="InterPro"/>
</dbReference>
<dbReference type="NCBIfam" id="NF003994">
    <property type="entry name" value="PRK05472.2-3"/>
    <property type="match status" value="1"/>
</dbReference>
<evidence type="ECO:0000313" key="10">
    <source>
        <dbReference type="Proteomes" id="UP000287361"/>
    </source>
</evidence>
<dbReference type="InterPro" id="IPR036291">
    <property type="entry name" value="NAD(P)-bd_dom_sf"/>
</dbReference>
<keyword evidence="2 7" id="KW-0678">Repressor</keyword>
<keyword evidence="10" id="KW-1185">Reference proteome</keyword>
<dbReference type="RefSeq" id="WP_016407625.1">
    <property type="nucleotide sequence ID" value="NZ_DAVZTY010000029.1"/>
</dbReference>
<dbReference type="InterPro" id="IPR036390">
    <property type="entry name" value="WH_DNA-bd_sf"/>
</dbReference>
<dbReference type="NCBIfam" id="NF003995">
    <property type="entry name" value="PRK05472.2-4"/>
    <property type="match status" value="1"/>
</dbReference>
<accession>A0A401LBR7</accession>
<comment type="similarity">
    <text evidence="7">Belongs to the transcriptional regulatory Rex family.</text>
</comment>
<dbReference type="SMART" id="SM00881">
    <property type="entry name" value="CoA_binding"/>
    <property type="match status" value="1"/>
</dbReference>
<dbReference type="InterPro" id="IPR003781">
    <property type="entry name" value="CoA-bd"/>
</dbReference>
<evidence type="ECO:0000256" key="1">
    <source>
        <dbReference type="ARBA" id="ARBA00022490"/>
    </source>
</evidence>
<sequence>MDSEKKISPAVINRLPRYYRYLGDLLESDITRISSKELSAKMNITASQIRQDLNNFGGFGQQGYGYNVEYLYNEIKKILGLDRLYNMIVIGGGNIGQALVNYTNFEKRGFVIKAVFDINPRLIGMTIRGVEVYDIDQMEEYVKNNPVDVAILTLPRSQAVKVANDLAKWGVKGMWNFSHVDLQVPDDVLVENVHLTDSLMTLLYKINEMYYSGEDMHEHQLKDGLPVKPVQENEEL</sequence>
<dbReference type="HAMAP" id="MF_01131">
    <property type="entry name" value="Rex"/>
    <property type="match status" value="1"/>
</dbReference>
<dbReference type="PANTHER" id="PTHR35786">
    <property type="entry name" value="REDOX-SENSING TRANSCRIPTIONAL REPRESSOR REX"/>
    <property type="match status" value="1"/>
</dbReference>
<dbReference type="GeneID" id="86193656"/>
<evidence type="ECO:0000256" key="5">
    <source>
        <dbReference type="ARBA" id="ARBA00023125"/>
    </source>
</evidence>
<dbReference type="NCBIfam" id="NF003990">
    <property type="entry name" value="PRK05472.1-4"/>
    <property type="match status" value="1"/>
</dbReference>
<evidence type="ECO:0000256" key="2">
    <source>
        <dbReference type="ARBA" id="ARBA00022491"/>
    </source>
</evidence>
<dbReference type="NCBIfam" id="NF003989">
    <property type="entry name" value="PRK05472.1-3"/>
    <property type="match status" value="1"/>
</dbReference>
<evidence type="ECO:0000256" key="7">
    <source>
        <dbReference type="HAMAP-Rule" id="MF_01131"/>
    </source>
</evidence>
<comment type="caution">
    <text evidence="9">The sequence shown here is derived from an EMBL/GenBank/DDBJ whole genome shotgun (WGS) entry which is preliminary data.</text>
</comment>
<dbReference type="NCBIfam" id="NF003996">
    <property type="entry name" value="PRK05472.2-5"/>
    <property type="match status" value="1"/>
</dbReference>
<evidence type="ECO:0000259" key="8">
    <source>
        <dbReference type="SMART" id="SM00881"/>
    </source>
</evidence>
<gene>
    <name evidence="7 9" type="primary">rex</name>
    <name evidence="9" type="ORF">KGMB03357_06570</name>
</gene>
<dbReference type="PANTHER" id="PTHR35786:SF1">
    <property type="entry name" value="REDOX-SENSING TRANSCRIPTIONAL REPRESSOR REX 1"/>
    <property type="match status" value="1"/>
</dbReference>
<keyword evidence="4 7" id="KW-0520">NAD</keyword>
<keyword evidence="1 7" id="KW-0963">Cytoplasm</keyword>
<evidence type="ECO:0000256" key="6">
    <source>
        <dbReference type="ARBA" id="ARBA00023163"/>
    </source>
</evidence>
<dbReference type="SUPFAM" id="SSF46785">
    <property type="entry name" value="Winged helix' DNA-binding domain"/>
    <property type="match status" value="1"/>
</dbReference>
<organism evidence="9 10">
    <name type="scientific">Anaerotignum faecicola</name>
    <dbReference type="NCBI Taxonomy" id="2358141"/>
    <lineage>
        <taxon>Bacteria</taxon>
        <taxon>Bacillati</taxon>
        <taxon>Bacillota</taxon>
        <taxon>Clostridia</taxon>
        <taxon>Lachnospirales</taxon>
        <taxon>Anaerotignaceae</taxon>
        <taxon>Anaerotignum</taxon>
    </lineage>
</organism>
<feature type="DNA-binding region" description="H-T-H motif" evidence="7">
    <location>
        <begin position="17"/>
        <end position="56"/>
    </location>
</feature>
<dbReference type="Pfam" id="PF06971">
    <property type="entry name" value="Put_DNA-bind_N"/>
    <property type="match status" value="1"/>
</dbReference>
<dbReference type="Gene3D" id="1.10.10.10">
    <property type="entry name" value="Winged helix-like DNA-binding domain superfamily/Winged helix DNA-binding domain"/>
    <property type="match status" value="1"/>
</dbReference>
<dbReference type="Proteomes" id="UP000287361">
    <property type="component" value="Unassembled WGS sequence"/>
</dbReference>
<keyword evidence="5 7" id="KW-0238">DNA-binding</keyword>
<feature type="binding site" evidence="7">
    <location>
        <begin position="91"/>
        <end position="96"/>
    </location>
    <ligand>
        <name>NAD(+)</name>
        <dbReference type="ChEBI" id="CHEBI:57540"/>
    </ligand>
</feature>
<evidence type="ECO:0000256" key="4">
    <source>
        <dbReference type="ARBA" id="ARBA00023027"/>
    </source>
</evidence>
<dbReference type="InterPro" id="IPR009718">
    <property type="entry name" value="Rex_DNA-bd_C_dom"/>
</dbReference>
<reference evidence="9 10" key="1">
    <citation type="submission" date="2018-10" db="EMBL/GenBank/DDBJ databases">
        <title>Draft Genome Sequence of Anaerotignum sp. KCTC 15736.</title>
        <authorList>
            <person name="Choi S.H."/>
            <person name="Kim J.S."/>
            <person name="Kang S.W."/>
            <person name="Lee J.S."/>
            <person name="Park S.H."/>
        </authorList>
    </citation>
    <scope>NUCLEOTIDE SEQUENCE [LARGE SCALE GENOMIC DNA]</scope>
    <source>
        <strain evidence="9 10">KCTC 15736</strain>
    </source>
</reference>
<proteinExistence type="inferred from homology"/>
<evidence type="ECO:0000313" key="9">
    <source>
        <dbReference type="EMBL" id="GCB28996.1"/>
    </source>
</evidence>
<dbReference type="InterPro" id="IPR022876">
    <property type="entry name" value="Tscrpt_rep_Rex"/>
</dbReference>
<comment type="function">
    <text evidence="7">Modulates transcription in response to changes in cellular NADH/NAD(+) redox state.</text>
</comment>
<dbReference type="Pfam" id="PF02629">
    <property type="entry name" value="CoA_binding"/>
    <property type="match status" value="1"/>
</dbReference>
<dbReference type="OrthoDB" id="9784760at2"/>
<keyword evidence="3 7" id="KW-0805">Transcription regulation</keyword>
<protein>
    <recommendedName>
        <fullName evidence="7">Redox-sensing transcriptional repressor Rex</fullName>
    </recommendedName>
</protein>
<dbReference type="GO" id="GO:0005737">
    <property type="term" value="C:cytoplasm"/>
    <property type="evidence" value="ECO:0007669"/>
    <property type="project" value="UniProtKB-SubCell"/>
</dbReference>